<reference evidence="1 2" key="1">
    <citation type="journal article" date="2023" name="Microbiol. Spectr.">
        <title>Synergy between Genome Mining, Metabolomics, and Bioinformatics Uncovers Antibacterial Chlorinated Carbazole Alkaloids and Their Biosynthetic Gene Cluster from Streptomyces tubbatahanensis sp. nov., a Novel Actinomycete Isolated from Sulu Sea, Philippines.</title>
        <authorList>
            <person name="Tenebro C.P."/>
            <person name="Trono D.J.V.L."/>
            <person name="Balida L.A.P."/>
            <person name="Bayog L.K.A."/>
            <person name="Bruna J.R."/>
            <person name="Sabido E.M."/>
            <person name="Caspe D.P.C."/>
            <person name="de Los Santos E.L.C."/>
            <person name="Saludes J.P."/>
            <person name="Dalisay D.S."/>
        </authorList>
    </citation>
    <scope>NUCLEOTIDE SEQUENCE [LARGE SCALE GENOMIC DNA]</scope>
    <source>
        <strain evidence="1 2">DSD3025</strain>
    </source>
</reference>
<evidence type="ECO:0000313" key="1">
    <source>
        <dbReference type="EMBL" id="UNS99159.1"/>
    </source>
</evidence>
<proteinExistence type="predicted"/>
<evidence type="ECO:0000313" key="2">
    <source>
        <dbReference type="Proteomes" id="UP001202244"/>
    </source>
</evidence>
<organism evidence="1 2">
    <name type="scientific">Streptomyces tubbatahanensis</name>
    <dbReference type="NCBI Taxonomy" id="2923272"/>
    <lineage>
        <taxon>Bacteria</taxon>
        <taxon>Bacillati</taxon>
        <taxon>Actinomycetota</taxon>
        <taxon>Actinomycetes</taxon>
        <taxon>Kitasatosporales</taxon>
        <taxon>Streptomycetaceae</taxon>
        <taxon>Streptomyces</taxon>
    </lineage>
</organism>
<sequence>MTVPCRYCQQLTDMIRLAENRDETQNARVLNGVLLKHRQEKQAHERRLRCVDNSPH</sequence>
<dbReference type="RefSeq" id="WP_242754672.1">
    <property type="nucleotide sequence ID" value="NZ_CP093846.1"/>
</dbReference>
<protein>
    <submittedName>
        <fullName evidence="1">Uncharacterized protein</fullName>
    </submittedName>
</protein>
<dbReference type="EMBL" id="CP093846">
    <property type="protein sequence ID" value="UNS99159.1"/>
    <property type="molecule type" value="Genomic_DNA"/>
</dbReference>
<dbReference type="Proteomes" id="UP001202244">
    <property type="component" value="Chromosome"/>
</dbReference>
<accession>A0ABY3XXV0</accession>
<keyword evidence="2" id="KW-1185">Reference proteome</keyword>
<gene>
    <name evidence="1" type="ORF">MMF93_23855</name>
</gene>
<name>A0ABY3XXV0_9ACTN</name>